<feature type="domain" description="Peptidase A1" evidence="11">
    <location>
        <begin position="78"/>
        <end position="407"/>
    </location>
</feature>
<dbReference type="InterPro" id="IPR001461">
    <property type="entry name" value="Aspartic_peptidase_A1"/>
</dbReference>
<dbReference type="Proteomes" id="UP000053831">
    <property type="component" value="Unassembled WGS sequence"/>
</dbReference>
<dbReference type="Gene3D" id="2.40.70.10">
    <property type="entry name" value="Acid Proteases"/>
    <property type="match status" value="2"/>
</dbReference>
<keyword evidence="4 8" id="KW-0064">Aspartyl protease</keyword>
<keyword evidence="3 10" id="KW-0732">Signal</keyword>
<evidence type="ECO:0000256" key="8">
    <source>
        <dbReference type="RuleBase" id="RU000454"/>
    </source>
</evidence>
<organism evidence="12 13">
    <name type="scientific">Escovopsis weberi</name>
    <dbReference type="NCBI Taxonomy" id="150374"/>
    <lineage>
        <taxon>Eukaryota</taxon>
        <taxon>Fungi</taxon>
        <taxon>Dikarya</taxon>
        <taxon>Ascomycota</taxon>
        <taxon>Pezizomycotina</taxon>
        <taxon>Sordariomycetes</taxon>
        <taxon>Hypocreomycetidae</taxon>
        <taxon>Hypocreales</taxon>
        <taxon>Hypocreaceae</taxon>
        <taxon>Escovopsis</taxon>
    </lineage>
</organism>
<feature type="signal peptide" evidence="10">
    <location>
        <begin position="1"/>
        <end position="20"/>
    </location>
</feature>
<dbReference type="STRING" id="150374.A0A0M9VWD7"/>
<keyword evidence="5 8" id="KW-0378">Hydrolase</keyword>
<feature type="disulfide bond" evidence="7">
    <location>
        <begin position="334"/>
        <end position="372"/>
    </location>
</feature>
<proteinExistence type="inferred from homology"/>
<feature type="chain" id="PRO_5005839366" evidence="10">
    <location>
        <begin position="21"/>
        <end position="494"/>
    </location>
</feature>
<evidence type="ECO:0000259" key="11">
    <source>
        <dbReference type="PROSITE" id="PS51767"/>
    </source>
</evidence>
<dbReference type="InterPro" id="IPR033876">
    <property type="entry name" value="SAP-like"/>
</dbReference>
<gene>
    <name evidence="12" type="ORF">ESCO_001654</name>
</gene>
<evidence type="ECO:0000256" key="7">
    <source>
        <dbReference type="PIRSR" id="PIRSR601461-2"/>
    </source>
</evidence>
<keyword evidence="2 8" id="KW-0645">Protease</keyword>
<dbReference type="Pfam" id="PF00026">
    <property type="entry name" value="Asp"/>
    <property type="match status" value="1"/>
</dbReference>
<dbReference type="InterPro" id="IPR021109">
    <property type="entry name" value="Peptidase_aspartic_dom_sf"/>
</dbReference>
<dbReference type="PANTHER" id="PTHR47966">
    <property type="entry name" value="BETA-SITE APP-CLEAVING ENZYME, ISOFORM A-RELATED"/>
    <property type="match status" value="1"/>
</dbReference>
<dbReference type="SUPFAM" id="SSF50630">
    <property type="entry name" value="Acid proteases"/>
    <property type="match status" value="1"/>
</dbReference>
<keyword evidence="13" id="KW-1185">Reference proteome</keyword>
<dbReference type="CDD" id="cd05474">
    <property type="entry name" value="SAP_like"/>
    <property type="match status" value="1"/>
</dbReference>
<sequence>MRTTASAATLICIVAGQCAAETIAKPADTPSLFPRAVSGDGFLSIPVDGVKQPYSQVSRRQRAEKSVDVTLENLRTFYSIEVGLGTPPQSVTVLVDTGSSELWVNPDCAHARSPALTKQCQSFGRYDPSRSKTPPIGPFGGESIQYGDVSDPLTVTSVNVRYFLDNVSFGGAQIKNQTFGVVVSSQGQAQGILGLAPDVHGGFNGTLPYSLLLNTMAEQGLISSRAFSLDLRHFDSQTGAIIYGGLDRSKFIGYLTRRPLVTGIQGETRLAVNVDSVGLTNQASTASFALAPEDAGFILDSGTTLSRMHSAVAAPILDALGAQDGGDGIFFVPCRMRNIQGSVDFAFGNTTIRVPLSDFIFADDIAGDTDYCPVGMVMTTDQQILGDTVLRAGYFVFDWDNREVHLAQAADCGDQDVVVIGSGAGAVPAVQGNCNADGSPRVTKTPSATQKPSATGNPAAGKNAGARPEASLMWVGVSTIVASAMGIWLSQLGW</sequence>
<evidence type="ECO:0000256" key="1">
    <source>
        <dbReference type="ARBA" id="ARBA00007447"/>
    </source>
</evidence>
<evidence type="ECO:0000256" key="3">
    <source>
        <dbReference type="ARBA" id="ARBA00022729"/>
    </source>
</evidence>
<evidence type="ECO:0000256" key="6">
    <source>
        <dbReference type="PIRSR" id="PIRSR601461-1"/>
    </source>
</evidence>
<feature type="region of interest" description="Disordered" evidence="9">
    <location>
        <begin position="435"/>
        <end position="465"/>
    </location>
</feature>
<dbReference type="OrthoDB" id="771136at2759"/>
<dbReference type="PROSITE" id="PS51767">
    <property type="entry name" value="PEPTIDASE_A1"/>
    <property type="match status" value="1"/>
</dbReference>
<keyword evidence="7" id="KW-1015">Disulfide bond</keyword>
<dbReference type="EMBL" id="LGSR01000006">
    <property type="protein sequence ID" value="KOS21952.1"/>
    <property type="molecule type" value="Genomic_DNA"/>
</dbReference>
<evidence type="ECO:0000313" key="12">
    <source>
        <dbReference type="EMBL" id="KOS21952.1"/>
    </source>
</evidence>
<evidence type="ECO:0000313" key="13">
    <source>
        <dbReference type="Proteomes" id="UP000053831"/>
    </source>
</evidence>
<evidence type="ECO:0000256" key="9">
    <source>
        <dbReference type="SAM" id="MobiDB-lite"/>
    </source>
</evidence>
<evidence type="ECO:0000256" key="4">
    <source>
        <dbReference type="ARBA" id="ARBA00022750"/>
    </source>
</evidence>
<accession>A0A0M9VWD7</accession>
<name>A0A0M9VWD7_ESCWE</name>
<dbReference type="AlphaFoldDB" id="A0A0M9VWD7"/>
<protein>
    <submittedName>
        <fullName evidence="12">Candidapepsin</fullName>
    </submittedName>
</protein>
<dbReference type="GO" id="GO:0004190">
    <property type="term" value="F:aspartic-type endopeptidase activity"/>
    <property type="evidence" value="ECO:0007669"/>
    <property type="project" value="UniProtKB-KW"/>
</dbReference>
<dbReference type="PRINTS" id="PR00792">
    <property type="entry name" value="PEPSIN"/>
</dbReference>
<feature type="active site" evidence="6">
    <location>
        <position position="300"/>
    </location>
</feature>
<feature type="compositionally biased region" description="Polar residues" evidence="9">
    <location>
        <begin position="435"/>
        <end position="456"/>
    </location>
</feature>
<feature type="active site" evidence="6">
    <location>
        <position position="96"/>
    </location>
</feature>
<dbReference type="PANTHER" id="PTHR47966:SF65">
    <property type="entry name" value="ASPARTIC-TYPE ENDOPEPTIDASE"/>
    <property type="match status" value="1"/>
</dbReference>
<dbReference type="GO" id="GO:0006508">
    <property type="term" value="P:proteolysis"/>
    <property type="evidence" value="ECO:0007669"/>
    <property type="project" value="UniProtKB-KW"/>
</dbReference>
<reference evidence="12 13" key="1">
    <citation type="submission" date="2015-07" db="EMBL/GenBank/DDBJ databases">
        <title>The genome of the fungus Escovopsis weberi, a specialized disease agent of ant agriculture.</title>
        <authorList>
            <person name="de Man T.J."/>
            <person name="Stajich J.E."/>
            <person name="Kubicek C.P."/>
            <person name="Chenthamara K."/>
            <person name="Atanasova L."/>
            <person name="Druzhinina I.S."/>
            <person name="Birnbaum S."/>
            <person name="Barribeau S.M."/>
            <person name="Teiling C."/>
            <person name="Suen G."/>
            <person name="Currie C."/>
            <person name="Gerardo N.M."/>
        </authorList>
    </citation>
    <scope>NUCLEOTIDE SEQUENCE [LARGE SCALE GENOMIC DNA]</scope>
</reference>
<dbReference type="InterPro" id="IPR001969">
    <property type="entry name" value="Aspartic_peptidase_AS"/>
</dbReference>
<comment type="similarity">
    <text evidence="1 8">Belongs to the peptidase A1 family.</text>
</comment>
<dbReference type="InterPro" id="IPR033121">
    <property type="entry name" value="PEPTIDASE_A1"/>
</dbReference>
<evidence type="ECO:0000256" key="5">
    <source>
        <dbReference type="ARBA" id="ARBA00022801"/>
    </source>
</evidence>
<evidence type="ECO:0000256" key="2">
    <source>
        <dbReference type="ARBA" id="ARBA00022670"/>
    </source>
</evidence>
<evidence type="ECO:0000256" key="10">
    <source>
        <dbReference type="SAM" id="SignalP"/>
    </source>
</evidence>
<comment type="caution">
    <text evidence="12">The sequence shown here is derived from an EMBL/GenBank/DDBJ whole genome shotgun (WGS) entry which is preliminary data.</text>
</comment>
<dbReference type="PROSITE" id="PS00141">
    <property type="entry name" value="ASP_PROTEASE"/>
    <property type="match status" value="2"/>
</dbReference>